<name>A0A6N9I5H0_9LACO</name>
<protein>
    <recommendedName>
        <fullName evidence="4">Competence protein ComGF</fullName>
    </recommendedName>
</protein>
<proteinExistence type="predicted"/>
<dbReference type="Proteomes" id="UP000449209">
    <property type="component" value="Unassembled WGS sequence"/>
</dbReference>
<dbReference type="AlphaFoldDB" id="A0A6N9I5H0"/>
<keyword evidence="1" id="KW-1133">Transmembrane helix</keyword>
<reference evidence="2 3" key="1">
    <citation type="journal article" date="2019" name="Appl. Environ. Microbiol.">
        <title>Genetic determinants of hydroxycinnamic acid metabolism in heterofermentative lactobacilli.</title>
        <authorList>
            <person name="Gaur G."/>
            <person name="Oh J.H."/>
            <person name="Filannino P."/>
            <person name="Gobbetti M."/>
            <person name="van Pijkeren J.P."/>
            <person name="Ganzle M.G."/>
        </authorList>
    </citation>
    <scope>NUCLEOTIDE SEQUENCE [LARGE SCALE GENOMIC DNA]</scope>
    <source>
        <strain evidence="2 3">C5</strain>
    </source>
</reference>
<feature type="transmembrane region" description="Helical" evidence="1">
    <location>
        <begin position="15"/>
        <end position="33"/>
    </location>
</feature>
<dbReference type="EMBL" id="WEZQ01000019">
    <property type="protein sequence ID" value="MYV18037.1"/>
    <property type="molecule type" value="Genomic_DNA"/>
</dbReference>
<sequence length="150" mass="17147">MVSVRSRPAFTIVETLWGLTIGVLVLFTVALTLQQLRYNASNEYQSIHQLDNTVMHLGNPEEKFRFESQQDNEVRMIGQTHKGVVQHYRLVAKRNSLIMTTTKGGYMPLVENISDISMMYANGCLTISFKTRHHRQVSRTTFLPEASLES</sequence>
<gene>
    <name evidence="2" type="ORF">GB993_11040</name>
</gene>
<keyword evidence="1" id="KW-0812">Transmembrane</keyword>
<accession>A0A6N9I5H0</accession>
<evidence type="ECO:0000313" key="2">
    <source>
        <dbReference type="EMBL" id="MYV18037.1"/>
    </source>
</evidence>
<evidence type="ECO:0000313" key="3">
    <source>
        <dbReference type="Proteomes" id="UP000449209"/>
    </source>
</evidence>
<dbReference type="OrthoDB" id="2296915at2"/>
<dbReference type="InterPro" id="IPR016977">
    <property type="entry name" value="ComGF"/>
</dbReference>
<comment type="caution">
    <text evidence="2">The sequence shown here is derived from an EMBL/GenBank/DDBJ whole genome shotgun (WGS) entry which is preliminary data.</text>
</comment>
<organism evidence="2 3">
    <name type="scientific">Furfurilactobacillus milii</name>
    <dbReference type="NCBI Taxonomy" id="2888272"/>
    <lineage>
        <taxon>Bacteria</taxon>
        <taxon>Bacillati</taxon>
        <taxon>Bacillota</taxon>
        <taxon>Bacilli</taxon>
        <taxon>Lactobacillales</taxon>
        <taxon>Lactobacillaceae</taxon>
        <taxon>Furfurilactobacillus</taxon>
    </lineage>
</organism>
<evidence type="ECO:0008006" key="4">
    <source>
        <dbReference type="Google" id="ProtNLM"/>
    </source>
</evidence>
<dbReference type="RefSeq" id="WP_161004322.1">
    <property type="nucleotide sequence ID" value="NZ_WEZQ01000019.1"/>
</dbReference>
<evidence type="ECO:0000256" key="1">
    <source>
        <dbReference type="SAM" id="Phobius"/>
    </source>
</evidence>
<keyword evidence="1" id="KW-0472">Membrane</keyword>
<dbReference type="Pfam" id="PF15980">
    <property type="entry name" value="ComGF"/>
    <property type="match status" value="1"/>
</dbReference>